<dbReference type="HOGENOM" id="CLU_048934_1_0_1"/>
<dbReference type="InterPro" id="IPR009737">
    <property type="entry name" value="Aim32/Apd1-like"/>
</dbReference>
<protein>
    <recommendedName>
        <fullName evidence="4">Sucraseferredoxin-like protein</fullName>
    </recommendedName>
</protein>
<proteinExistence type="predicted"/>
<dbReference type="OrthoDB" id="10253744at2759"/>
<dbReference type="Pfam" id="PF06999">
    <property type="entry name" value="Suc_Fer-like"/>
    <property type="match status" value="1"/>
</dbReference>
<evidence type="ECO:0008006" key="4">
    <source>
        <dbReference type="Google" id="ProtNLM"/>
    </source>
</evidence>
<dbReference type="STRING" id="930990.A0A067MV74"/>
<dbReference type="PANTHER" id="PTHR31902:SF14">
    <property type="entry name" value="ACTIN PATCHES DISTAL PROTEIN 1"/>
    <property type="match status" value="1"/>
</dbReference>
<dbReference type="InParanoid" id="A0A067MV74"/>
<dbReference type="PANTHER" id="PTHR31902">
    <property type="entry name" value="ACTIN PATCHES DISTAL PROTEIN 1"/>
    <property type="match status" value="1"/>
</dbReference>
<organism evidence="2 3">
    <name type="scientific">Botryobasidium botryosum (strain FD-172 SS1)</name>
    <dbReference type="NCBI Taxonomy" id="930990"/>
    <lineage>
        <taxon>Eukaryota</taxon>
        <taxon>Fungi</taxon>
        <taxon>Dikarya</taxon>
        <taxon>Basidiomycota</taxon>
        <taxon>Agaricomycotina</taxon>
        <taxon>Agaricomycetes</taxon>
        <taxon>Cantharellales</taxon>
        <taxon>Botryobasidiaceae</taxon>
        <taxon>Botryobasidium</taxon>
    </lineage>
</organism>
<evidence type="ECO:0000256" key="1">
    <source>
        <dbReference type="SAM" id="MobiDB-lite"/>
    </source>
</evidence>
<dbReference type="Proteomes" id="UP000027195">
    <property type="component" value="Unassembled WGS sequence"/>
</dbReference>
<sequence length="325" mass="35178">MPAHPAAEQLGARLEKCSVPVSFDACRTCADPCDIGHAEYPKQFVVISTGASDWQHDVKDEKNSLAYHLQSVHHELVRPTEKTAAPSASYILLGVFESADSTALSILNGSHRSPGEGNSASVIVLPDFKLVTSVDKAAKGAEDLWKAALDPDIGRAGVPAQGNIRSFPLPYQCVVLICSHKRRSMRCHIAAPKLEDALITSLESIGWEAHTQPDDPDTLGPALETIPGSPEERDAAFTARLKNMDDEYDQKRVLILRVSHTGGHKYAGNMILCFPQGASVWYGKMTPHEVPEVVRQTIVGGKVIPGLLRGGMHLSQPGGKNIIDW</sequence>
<dbReference type="EMBL" id="KL198032">
    <property type="protein sequence ID" value="KDQ15451.1"/>
    <property type="molecule type" value="Genomic_DNA"/>
</dbReference>
<feature type="region of interest" description="Disordered" evidence="1">
    <location>
        <begin position="211"/>
        <end position="231"/>
    </location>
</feature>
<name>A0A067MV74_BOTB1</name>
<dbReference type="Gene3D" id="3.40.30.10">
    <property type="entry name" value="Glutaredoxin"/>
    <property type="match status" value="1"/>
</dbReference>
<accession>A0A067MV74</accession>
<dbReference type="SUPFAM" id="SSF52833">
    <property type="entry name" value="Thioredoxin-like"/>
    <property type="match status" value="1"/>
</dbReference>
<dbReference type="CDD" id="cd03062">
    <property type="entry name" value="TRX_Fd_Sucrase"/>
    <property type="match status" value="1"/>
</dbReference>
<gene>
    <name evidence="2" type="ORF">BOTBODRAFT_108799</name>
</gene>
<reference evidence="3" key="1">
    <citation type="journal article" date="2014" name="Proc. Natl. Acad. Sci. U.S.A.">
        <title>Extensive sampling of basidiomycete genomes demonstrates inadequacy of the white-rot/brown-rot paradigm for wood decay fungi.</title>
        <authorList>
            <person name="Riley R."/>
            <person name="Salamov A.A."/>
            <person name="Brown D.W."/>
            <person name="Nagy L.G."/>
            <person name="Floudas D."/>
            <person name="Held B.W."/>
            <person name="Levasseur A."/>
            <person name="Lombard V."/>
            <person name="Morin E."/>
            <person name="Otillar R."/>
            <person name="Lindquist E.A."/>
            <person name="Sun H."/>
            <person name="LaButti K.M."/>
            <person name="Schmutz J."/>
            <person name="Jabbour D."/>
            <person name="Luo H."/>
            <person name="Baker S.E."/>
            <person name="Pisabarro A.G."/>
            <person name="Walton J.D."/>
            <person name="Blanchette R.A."/>
            <person name="Henrissat B."/>
            <person name="Martin F."/>
            <person name="Cullen D."/>
            <person name="Hibbett D.S."/>
            <person name="Grigoriev I.V."/>
        </authorList>
    </citation>
    <scope>NUCLEOTIDE SEQUENCE [LARGE SCALE GENOMIC DNA]</scope>
    <source>
        <strain evidence="3">FD-172 SS1</strain>
    </source>
</reference>
<keyword evidence="3" id="KW-1185">Reference proteome</keyword>
<evidence type="ECO:0000313" key="2">
    <source>
        <dbReference type="EMBL" id="KDQ15451.1"/>
    </source>
</evidence>
<evidence type="ECO:0000313" key="3">
    <source>
        <dbReference type="Proteomes" id="UP000027195"/>
    </source>
</evidence>
<dbReference type="AlphaFoldDB" id="A0A067MV74"/>
<dbReference type="InterPro" id="IPR036249">
    <property type="entry name" value="Thioredoxin-like_sf"/>
</dbReference>